<proteinExistence type="predicted"/>
<dbReference type="RefSeq" id="WP_044180432.1">
    <property type="nucleotide sequence ID" value="NZ_JMCB01000001.1"/>
</dbReference>
<organism evidence="1 2">
    <name type="scientific">Hyalangium minutum</name>
    <dbReference type="NCBI Taxonomy" id="394096"/>
    <lineage>
        <taxon>Bacteria</taxon>
        <taxon>Pseudomonadati</taxon>
        <taxon>Myxococcota</taxon>
        <taxon>Myxococcia</taxon>
        <taxon>Myxococcales</taxon>
        <taxon>Cystobacterineae</taxon>
        <taxon>Archangiaceae</taxon>
        <taxon>Hyalangium</taxon>
    </lineage>
</organism>
<dbReference type="Proteomes" id="UP000028725">
    <property type="component" value="Unassembled WGS sequence"/>
</dbReference>
<dbReference type="EMBL" id="JMCB01000001">
    <property type="protein sequence ID" value="KFE71750.1"/>
    <property type="molecule type" value="Genomic_DNA"/>
</dbReference>
<dbReference type="STRING" id="394096.DB31_0011"/>
<accession>A0A085WVN7</accession>
<gene>
    <name evidence="1" type="ORF">DB31_0011</name>
</gene>
<protein>
    <recommendedName>
        <fullName evidence="3">N-acetyltransferase domain-containing protein</fullName>
    </recommendedName>
</protein>
<reference evidence="1 2" key="1">
    <citation type="submission" date="2014-04" db="EMBL/GenBank/DDBJ databases">
        <title>Genome assembly of Hyalangium minutum DSM 14724.</title>
        <authorList>
            <person name="Sharma G."/>
            <person name="Subramanian S."/>
        </authorList>
    </citation>
    <scope>NUCLEOTIDE SEQUENCE [LARGE SCALE GENOMIC DNA]</scope>
    <source>
        <strain evidence="1 2">DSM 14724</strain>
    </source>
</reference>
<name>A0A085WVN7_9BACT</name>
<evidence type="ECO:0008006" key="3">
    <source>
        <dbReference type="Google" id="ProtNLM"/>
    </source>
</evidence>
<evidence type="ECO:0000313" key="2">
    <source>
        <dbReference type="Proteomes" id="UP000028725"/>
    </source>
</evidence>
<comment type="caution">
    <text evidence="1">The sequence shown here is derived from an EMBL/GenBank/DDBJ whole genome shotgun (WGS) entry which is preliminary data.</text>
</comment>
<sequence length="243" mass="26185">MSSGLVISVAANNAAWCDAVCRAHGRPGEFSRSLWLNRAEVPALYPNAVTLTPGDVARQLEEISRLDVPGRWGVKDSYAALDLAPQGFSELFTAQWIVLPRDVHGSASVSGARWLTIRDETPLAAWEAAWRGTPGEHRLDPAHALFRPALLDDPNTRLFAAYHGEALIAGAIAYQSAGVVSLSNTFLAEGASEALRREMLAQVTAAFPGLPLVGYEHGDELATWCTLGFEPLGTLRVWLKKAG</sequence>
<dbReference type="AlphaFoldDB" id="A0A085WVN7"/>
<keyword evidence="2" id="KW-1185">Reference proteome</keyword>
<evidence type="ECO:0000313" key="1">
    <source>
        <dbReference type="EMBL" id="KFE71750.1"/>
    </source>
</evidence>